<dbReference type="Gene3D" id="3.10.10.10">
    <property type="entry name" value="HIV Type 1 Reverse Transcriptase, subunit A, domain 1"/>
    <property type="match status" value="1"/>
</dbReference>
<gene>
    <name evidence="1" type="ORF">AXG93_3228s1000</name>
</gene>
<reference evidence="1" key="1">
    <citation type="submission" date="2016-03" db="EMBL/GenBank/DDBJ databases">
        <title>Mechanisms controlling the formation of the plant cell surface in tip-growing cells are functionally conserved among land plants.</title>
        <authorList>
            <person name="Honkanen S."/>
            <person name="Jones V.A."/>
            <person name="Morieri G."/>
            <person name="Champion C."/>
            <person name="Hetherington A.J."/>
            <person name="Kelly S."/>
            <person name="Saint-Marcoux D."/>
            <person name="Proust H."/>
            <person name="Prescott H."/>
            <person name="Dolan L."/>
        </authorList>
    </citation>
    <scope>NUCLEOTIDE SEQUENCE [LARGE SCALE GENOMIC DNA]</scope>
    <source>
        <tissue evidence="1">Whole gametophyte</tissue>
    </source>
</reference>
<comment type="caution">
    <text evidence="1">The sequence shown here is derived from an EMBL/GenBank/DDBJ whole genome shotgun (WGS) entry which is preliminary data.</text>
</comment>
<keyword evidence="2" id="KW-1185">Reference proteome</keyword>
<evidence type="ECO:0000313" key="2">
    <source>
        <dbReference type="Proteomes" id="UP000077202"/>
    </source>
</evidence>
<dbReference type="Proteomes" id="UP000077202">
    <property type="component" value="Unassembled WGS sequence"/>
</dbReference>
<name>A0A176WIV3_MARPO</name>
<dbReference type="AlphaFoldDB" id="A0A176WIV3"/>
<organism evidence="1 2">
    <name type="scientific">Marchantia polymorpha subsp. ruderalis</name>
    <dbReference type="NCBI Taxonomy" id="1480154"/>
    <lineage>
        <taxon>Eukaryota</taxon>
        <taxon>Viridiplantae</taxon>
        <taxon>Streptophyta</taxon>
        <taxon>Embryophyta</taxon>
        <taxon>Marchantiophyta</taxon>
        <taxon>Marchantiopsida</taxon>
        <taxon>Marchantiidae</taxon>
        <taxon>Marchantiales</taxon>
        <taxon>Marchantiaceae</taxon>
        <taxon>Marchantia</taxon>
    </lineage>
</organism>
<dbReference type="SUPFAM" id="SSF56672">
    <property type="entry name" value="DNA/RNA polymerases"/>
    <property type="match status" value="1"/>
</dbReference>
<dbReference type="InterPro" id="IPR043502">
    <property type="entry name" value="DNA/RNA_pol_sf"/>
</dbReference>
<accession>A0A176WIV3</accession>
<proteinExistence type="predicted"/>
<protein>
    <submittedName>
        <fullName evidence="1">Uncharacterized protein</fullName>
    </submittedName>
</protein>
<dbReference type="EMBL" id="LVLJ01000781">
    <property type="protein sequence ID" value="OAE32583.1"/>
    <property type="molecule type" value="Genomic_DNA"/>
</dbReference>
<evidence type="ECO:0000313" key="1">
    <source>
        <dbReference type="EMBL" id="OAE32583.1"/>
    </source>
</evidence>
<sequence>MKELGVLIGPGIRIELASDMPIFCRAYRYSEMKRDLIWSRTLDLLEAGLVELLHGEYASATVMPVKKDVHDNYTDRRMCGDYRHINRQTKSDKIPSVANLEGGQDQDNVLERQLSRQGLFVLVTILTPWVEECTCRVSEGYG</sequence>